<dbReference type="EMBL" id="CAFBON010000274">
    <property type="protein sequence ID" value="CAB5006063.1"/>
    <property type="molecule type" value="Genomic_DNA"/>
</dbReference>
<name>A0A6J7PS97_9ZZZZ</name>
<reference evidence="2" key="1">
    <citation type="submission" date="2020-05" db="EMBL/GenBank/DDBJ databases">
        <authorList>
            <person name="Chiriac C."/>
            <person name="Salcher M."/>
            <person name="Ghai R."/>
            <person name="Kavagutti S V."/>
        </authorList>
    </citation>
    <scope>NUCLEOTIDE SEQUENCE</scope>
</reference>
<evidence type="ECO:0000313" key="1">
    <source>
        <dbReference type="EMBL" id="CAB4824385.1"/>
    </source>
</evidence>
<dbReference type="EMBL" id="CAFAAJ010000226">
    <property type="protein sequence ID" value="CAB4824385.1"/>
    <property type="molecule type" value="Genomic_DNA"/>
</dbReference>
<sequence length="125" mass="14137">MYSEQGFEPLIRPVLAAVCHLLIVVSNCRPGSAHSHEAWAISRQRSRARIVLTTDPSITERRLQSASSFTACMKSSVRRTELFAFWYWIENESEPSRSMSKPASRSTRALRSSFTLHQMNSSMSG</sequence>
<accession>A0A6J7PS97</accession>
<evidence type="ECO:0000313" key="2">
    <source>
        <dbReference type="EMBL" id="CAB5006063.1"/>
    </source>
</evidence>
<dbReference type="AlphaFoldDB" id="A0A6J7PS97"/>
<protein>
    <submittedName>
        <fullName evidence="2">Unannotated protein</fullName>
    </submittedName>
</protein>
<gene>
    <name evidence="1" type="ORF">UFOPK3001_02376</name>
    <name evidence="2" type="ORF">UFOPK3954_02053</name>
</gene>
<organism evidence="2">
    <name type="scientific">freshwater metagenome</name>
    <dbReference type="NCBI Taxonomy" id="449393"/>
    <lineage>
        <taxon>unclassified sequences</taxon>
        <taxon>metagenomes</taxon>
        <taxon>ecological metagenomes</taxon>
    </lineage>
</organism>
<proteinExistence type="predicted"/>